<feature type="region of interest" description="Disordered" evidence="1">
    <location>
        <begin position="237"/>
        <end position="256"/>
    </location>
</feature>
<evidence type="ECO:0008006" key="4">
    <source>
        <dbReference type="Google" id="ProtNLM"/>
    </source>
</evidence>
<evidence type="ECO:0000313" key="3">
    <source>
        <dbReference type="Proteomes" id="UP000248790"/>
    </source>
</evidence>
<dbReference type="Gene3D" id="1.10.530.10">
    <property type="match status" value="1"/>
</dbReference>
<dbReference type="InterPro" id="IPR023346">
    <property type="entry name" value="Lysozyme-like_dom_sf"/>
</dbReference>
<evidence type="ECO:0000256" key="1">
    <source>
        <dbReference type="SAM" id="MobiDB-lite"/>
    </source>
</evidence>
<sequence length="256" mass="29028">MTLPISILSTAMLSFDRKKFFDTYRNRFGKLTQPLVDALDFLIDQIEQDDRFTNSEKDRRQLAYCLATFKWETAHTMEPIDEFGTIERFNRLYGPQTKVGKVLGNTEPGDGARFKGRGYVQLTGRANYRRAGSFLNVDLTGDPALAKNPPLAYRIAVQGMKEGWFTGRRLDQFIRDNQPPEYEKARSIINGSDKAQTIADMARRFDEVLLSALPVPLVKAQNRGGLREAEVLEKATVPTRSRKKTARAKDKSKSTV</sequence>
<dbReference type="Proteomes" id="UP000248790">
    <property type="component" value="Unassembled WGS sequence"/>
</dbReference>
<organism evidence="2 3">
    <name type="scientific">Larkinella arboricola</name>
    <dbReference type="NCBI Taxonomy" id="643671"/>
    <lineage>
        <taxon>Bacteria</taxon>
        <taxon>Pseudomonadati</taxon>
        <taxon>Bacteroidota</taxon>
        <taxon>Cytophagia</taxon>
        <taxon>Cytophagales</taxon>
        <taxon>Spirosomataceae</taxon>
        <taxon>Larkinella</taxon>
    </lineage>
</organism>
<reference evidence="2 3" key="1">
    <citation type="submission" date="2018-06" db="EMBL/GenBank/DDBJ databases">
        <title>Genomic Encyclopedia of Archaeal and Bacterial Type Strains, Phase II (KMG-II): from individual species to whole genera.</title>
        <authorList>
            <person name="Goeker M."/>
        </authorList>
    </citation>
    <scope>NUCLEOTIDE SEQUENCE [LARGE SCALE GENOMIC DNA]</scope>
    <source>
        <strain evidence="2 3">DSM 21851</strain>
    </source>
</reference>
<dbReference type="EMBL" id="QLMC01000007">
    <property type="protein sequence ID" value="RAJ92516.1"/>
    <property type="molecule type" value="Genomic_DNA"/>
</dbReference>
<accession>A0A327WUF3</accession>
<protein>
    <recommendedName>
        <fullName evidence="4">Chitinase</fullName>
    </recommendedName>
</protein>
<dbReference type="SUPFAM" id="SSF53955">
    <property type="entry name" value="Lysozyme-like"/>
    <property type="match status" value="1"/>
</dbReference>
<name>A0A327WUF3_LARAB</name>
<comment type="caution">
    <text evidence="2">The sequence shown here is derived from an EMBL/GenBank/DDBJ whole genome shotgun (WGS) entry which is preliminary data.</text>
</comment>
<keyword evidence="3" id="KW-1185">Reference proteome</keyword>
<gene>
    <name evidence="2" type="ORF">LX87_04846</name>
</gene>
<proteinExistence type="predicted"/>
<dbReference type="AlphaFoldDB" id="A0A327WUF3"/>
<feature type="compositionally biased region" description="Basic and acidic residues" evidence="1">
    <location>
        <begin position="247"/>
        <end position="256"/>
    </location>
</feature>
<evidence type="ECO:0000313" key="2">
    <source>
        <dbReference type="EMBL" id="RAJ92516.1"/>
    </source>
</evidence>
<dbReference type="OrthoDB" id="882303at2"/>